<reference evidence="2 3" key="1">
    <citation type="submission" date="2024-01" db="EMBL/GenBank/DDBJ databases">
        <title>The genomes of 5 underutilized Papilionoideae crops provide insights into root nodulation and disease resistanc.</title>
        <authorList>
            <person name="Jiang F."/>
        </authorList>
    </citation>
    <scope>NUCLEOTIDE SEQUENCE [LARGE SCALE GENOMIC DNA]</scope>
    <source>
        <strain evidence="2">DUOXIRENSHENG_FW03</strain>
        <tissue evidence="2">Leaves</tissue>
    </source>
</reference>
<accession>A0AAN9XFW8</accession>
<sequence>MQAWGCECEEPHGPDISMLIAYLPRLSSIGSHSAMMVLVWRKPAFGSLQQEPPGFRQPSWKSSLRPSWLSSTGL</sequence>
<name>A0AAN9XFW8_PSOTE</name>
<evidence type="ECO:0000313" key="3">
    <source>
        <dbReference type="Proteomes" id="UP001386955"/>
    </source>
</evidence>
<organism evidence="2 3">
    <name type="scientific">Psophocarpus tetragonolobus</name>
    <name type="common">Winged bean</name>
    <name type="synonym">Dolichos tetragonolobus</name>
    <dbReference type="NCBI Taxonomy" id="3891"/>
    <lineage>
        <taxon>Eukaryota</taxon>
        <taxon>Viridiplantae</taxon>
        <taxon>Streptophyta</taxon>
        <taxon>Embryophyta</taxon>
        <taxon>Tracheophyta</taxon>
        <taxon>Spermatophyta</taxon>
        <taxon>Magnoliopsida</taxon>
        <taxon>eudicotyledons</taxon>
        <taxon>Gunneridae</taxon>
        <taxon>Pentapetalae</taxon>
        <taxon>rosids</taxon>
        <taxon>fabids</taxon>
        <taxon>Fabales</taxon>
        <taxon>Fabaceae</taxon>
        <taxon>Papilionoideae</taxon>
        <taxon>50 kb inversion clade</taxon>
        <taxon>NPAAA clade</taxon>
        <taxon>indigoferoid/millettioid clade</taxon>
        <taxon>Phaseoleae</taxon>
        <taxon>Psophocarpus</taxon>
    </lineage>
</organism>
<keyword evidence="3" id="KW-1185">Reference proteome</keyword>
<dbReference type="EMBL" id="JAYMYS010000005">
    <property type="protein sequence ID" value="KAK7390759.1"/>
    <property type="molecule type" value="Genomic_DNA"/>
</dbReference>
<evidence type="ECO:0000313" key="2">
    <source>
        <dbReference type="EMBL" id="KAK7390759.1"/>
    </source>
</evidence>
<gene>
    <name evidence="2" type="ORF">VNO78_18819</name>
</gene>
<feature type="compositionally biased region" description="Polar residues" evidence="1">
    <location>
        <begin position="59"/>
        <end position="74"/>
    </location>
</feature>
<proteinExistence type="predicted"/>
<dbReference type="AlphaFoldDB" id="A0AAN9XFW8"/>
<protein>
    <submittedName>
        <fullName evidence="2">Uncharacterized protein</fullName>
    </submittedName>
</protein>
<dbReference type="Proteomes" id="UP001386955">
    <property type="component" value="Unassembled WGS sequence"/>
</dbReference>
<feature type="region of interest" description="Disordered" evidence="1">
    <location>
        <begin position="50"/>
        <end position="74"/>
    </location>
</feature>
<comment type="caution">
    <text evidence="2">The sequence shown here is derived from an EMBL/GenBank/DDBJ whole genome shotgun (WGS) entry which is preliminary data.</text>
</comment>
<evidence type="ECO:0000256" key="1">
    <source>
        <dbReference type="SAM" id="MobiDB-lite"/>
    </source>
</evidence>